<keyword evidence="3" id="KW-0012">Acyltransferase</keyword>
<evidence type="ECO:0000256" key="1">
    <source>
        <dbReference type="SAM" id="Phobius"/>
    </source>
</evidence>
<feature type="transmembrane region" description="Helical" evidence="1">
    <location>
        <begin position="35"/>
        <end position="54"/>
    </location>
</feature>
<dbReference type="InterPro" id="IPR050879">
    <property type="entry name" value="Acyltransferase_3"/>
</dbReference>
<dbReference type="RefSeq" id="WP_198707482.1">
    <property type="nucleotide sequence ID" value="NZ_JAEILM010000036.1"/>
</dbReference>
<organism evidence="3 4">
    <name type="scientific">Pseudomonas paralactis</name>
    <dbReference type="NCBI Taxonomy" id="1615673"/>
    <lineage>
        <taxon>Bacteria</taxon>
        <taxon>Pseudomonadati</taxon>
        <taxon>Pseudomonadota</taxon>
        <taxon>Gammaproteobacteria</taxon>
        <taxon>Pseudomonadales</taxon>
        <taxon>Pseudomonadaceae</taxon>
        <taxon>Pseudomonas</taxon>
    </lineage>
</organism>
<name>A0ABS0UZF0_9PSED</name>
<evidence type="ECO:0000313" key="3">
    <source>
        <dbReference type="EMBL" id="MBI6633408.1"/>
    </source>
</evidence>
<dbReference type="EMBL" id="JAEILM010000036">
    <property type="protein sequence ID" value="MBI6633408.1"/>
    <property type="molecule type" value="Genomic_DNA"/>
</dbReference>
<comment type="caution">
    <text evidence="3">The sequence shown here is derived from an EMBL/GenBank/DDBJ whole genome shotgun (WGS) entry which is preliminary data.</text>
</comment>
<reference evidence="3 4" key="1">
    <citation type="submission" date="2020-12" db="EMBL/GenBank/DDBJ databases">
        <title>Comparative genomic insights into the epidemiology and virulence of plant pathogenic Pseudomonads from Turkey.</title>
        <authorList>
            <person name="Dillon M."/>
            <person name="Ruiz-Bedoya T."/>
            <person name="Bendalovic-Torma C."/>
            <person name="Guttman K.M."/>
            <person name="Kwak H."/>
            <person name="Middleton M.A."/>
            <person name="Wang P.W."/>
            <person name="Horuz S."/>
            <person name="Aysan Y."/>
            <person name="Guttman D.S."/>
        </authorList>
    </citation>
    <scope>NUCLEOTIDE SEQUENCE [LARGE SCALE GENOMIC DNA]</scope>
    <source>
        <strain evidence="3 4">Marul_2_1</strain>
    </source>
</reference>
<keyword evidence="3" id="KW-0808">Transferase</keyword>
<sequence>MNRLLSWPECTAGLPGHCLGNRRGLSVSIRHRNQLLGFALVRYVGKVSYSFYLWHWPVLVLAAYRGIELTHTNAAILMVIAFAASAISYHLVETPFRNVRQKRFAPIFASMYLAPLAVIAVFTYVVIENDGYRAQSGALVAELDEANTSHVQRAQCIGSMMVGNVEECHLGVDKPAMDGMLVGDSFANAYAPFVGELAKDAGLMIHDTTAGSTPAIPGVFMMDMQNKISTEEAMKISNYNTARFELAKKQKMVILSNFWNSYADWQVRFRIHNERMEDVTSEADSLQMQTVKAYLDAGVKVVVIVQPFAEIGRTTVSKLRGMKLRHADASEVTLPPVEKNADRIEYKIKEAYPQVVLIDPNEVICNETCTSVVDGKIIFRLDGSHLNAPGAAALGDEYIKLKGNPLKTL</sequence>
<keyword evidence="1" id="KW-0472">Membrane</keyword>
<dbReference type="GO" id="GO:0016746">
    <property type="term" value="F:acyltransferase activity"/>
    <property type="evidence" value="ECO:0007669"/>
    <property type="project" value="UniProtKB-KW"/>
</dbReference>
<dbReference type="Proteomes" id="UP000607562">
    <property type="component" value="Unassembled WGS sequence"/>
</dbReference>
<accession>A0ABS0UZF0</accession>
<keyword evidence="1" id="KW-0812">Transmembrane</keyword>
<evidence type="ECO:0000259" key="2">
    <source>
        <dbReference type="Pfam" id="PF19040"/>
    </source>
</evidence>
<proteinExistence type="predicted"/>
<evidence type="ECO:0000313" key="4">
    <source>
        <dbReference type="Proteomes" id="UP000607562"/>
    </source>
</evidence>
<keyword evidence="4" id="KW-1185">Reference proteome</keyword>
<dbReference type="PANTHER" id="PTHR23028:SF53">
    <property type="entry name" value="ACYL_TRANSF_3 DOMAIN-CONTAINING PROTEIN"/>
    <property type="match status" value="1"/>
</dbReference>
<gene>
    <name evidence="3" type="ORF">YA0871_12090</name>
</gene>
<feature type="transmembrane region" description="Helical" evidence="1">
    <location>
        <begin position="104"/>
        <end position="127"/>
    </location>
</feature>
<protein>
    <submittedName>
        <fullName evidence="3">Acyltransferase</fullName>
    </submittedName>
</protein>
<dbReference type="InterPro" id="IPR043968">
    <property type="entry name" value="SGNH"/>
</dbReference>
<keyword evidence="1" id="KW-1133">Transmembrane helix</keyword>
<feature type="transmembrane region" description="Helical" evidence="1">
    <location>
        <begin position="74"/>
        <end position="92"/>
    </location>
</feature>
<dbReference type="PANTHER" id="PTHR23028">
    <property type="entry name" value="ACETYLTRANSFERASE"/>
    <property type="match status" value="1"/>
</dbReference>
<dbReference type="Pfam" id="PF19040">
    <property type="entry name" value="SGNH"/>
    <property type="match status" value="1"/>
</dbReference>
<feature type="domain" description="SGNH" evidence="2">
    <location>
        <begin position="164"/>
        <end position="399"/>
    </location>
</feature>